<reference evidence="2 3" key="1">
    <citation type="submission" date="2019-01" db="EMBL/GenBank/DDBJ databases">
        <title>Sequencing of cultivated peanut Arachis hypogaea provides insights into genome evolution and oil improvement.</title>
        <authorList>
            <person name="Chen X."/>
        </authorList>
    </citation>
    <scope>NUCLEOTIDE SEQUENCE [LARGE SCALE GENOMIC DNA]</scope>
    <source>
        <strain evidence="3">cv. Fuhuasheng</strain>
        <tissue evidence="2">Leaves</tissue>
    </source>
</reference>
<keyword evidence="3" id="KW-1185">Reference proteome</keyword>
<feature type="domain" description="FAR1" evidence="1">
    <location>
        <begin position="4"/>
        <end position="90"/>
    </location>
</feature>
<organism evidence="2 3">
    <name type="scientific">Arachis hypogaea</name>
    <name type="common">Peanut</name>
    <dbReference type="NCBI Taxonomy" id="3818"/>
    <lineage>
        <taxon>Eukaryota</taxon>
        <taxon>Viridiplantae</taxon>
        <taxon>Streptophyta</taxon>
        <taxon>Embryophyta</taxon>
        <taxon>Tracheophyta</taxon>
        <taxon>Spermatophyta</taxon>
        <taxon>Magnoliopsida</taxon>
        <taxon>eudicotyledons</taxon>
        <taxon>Gunneridae</taxon>
        <taxon>Pentapetalae</taxon>
        <taxon>rosids</taxon>
        <taxon>fabids</taxon>
        <taxon>Fabales</taxon>
        <taxon>Fabaceae</taxon>
        <taxon>Papilionoideae</taxon>
        <taxon>50 kb inversion clade</taxon>
        <taxon>dalbergioids sensu lato</taxon>
        <taxon>Dalbergieae</taxon>
        <taxon>Pterocarpus clade</taxon>
        <taxon>Arachis</taxon>
    </lineage>
</organism>
<dbReference type="EMBL" id="SDMP01000011">
    <property type="protein sequence ID" value="RYR29191.1"/>
    <property type="molecule type" value="Genomic_DNA"/>
</dbReference>
<dbReference type="Pfam" id="PF03101">
    <property type="entry name" value="FAR1"/>
    <property type="match status" value="1"/>
</dbReference>
<evidence type="ECO:0000313" key="3">
    <source>
        <dbReference type="Proteomes" id="UP000289738"/>
    </source>
</evidence>
<accession>A0A445AS08</accession>
<evidence type="ECO:0000259" key="1">
    <source>
        <dbReference type="Pfam" id="PF03101"/>
    </source>
</evidence>
<name>A0A445AS08_ARAHY</name>
<protein>
    <recommendedName>
        <fullName evidence="1">FAR1 domain-containing protein</fullName>
    </recommendedName>
</protein>
<dbReference type="PANTHER" id="PTHR46328">
    <property type="entry name" value="FAR-RED IMPAIRED RESPONSIVE (FAR1) FAMILY PROTEIN-RELATED"/>
    <property type="match status" value="1"/>
</dbReference>
<dbReference type="Proteomes" id="UP000289738">
    <property type="component" value="Chromosome B01"/>
</dbReference>
<dbReference type="InterPro" id="IPR004330">
    <property type="entry name" value="FAR1_DNA_bnd_dom"/>
</dbReference>
<sequence length="145" mass="16836">MAHKFYVSYVKKVGFATKIQTTTYDRITKQPINQAIHCNRDGFHESRVKASTQKNTISAAGCKARIYVKFDKEKQEWIFLKVELWHSHPCSARKVIHYHEYRKLTMHAKCMIKNNDEAGIRPNKTFLALTNEAGGPFDMDSQKMI</sequence>
<comment type="caution">
    <text evidence="2">The sequence shown here is derived from an EMBL/GenBank/DDBJ whole genome shotgun (WGS) entry which is preliminary data.</text>
</comment>
<gene>
    <name evidence="2" type="ORF">Ahy_B01g053532</name>
</gene>
<dbReference type="AlphaFoldDB" id="A0A445AS08"/>
<proteinExistence type="predicted"/>
<evidence type="ECO:0000313" key="2">
    <source>
        <dbReference type="EMBL" id="RYR29191.1"/>
    </source>
</evidence>